<dbReference type="Pfam" id="PF07284">
    <property type="entry name" value="BCHF"/>
    <property type="match status" value="1"/>
</dbReference>
<dbReference type="RefSeq" id="WP_172237519.1">
    <property type="nucleotide sequence ID" value="NZ_JABFDP010000016.1"/>
</dbReference>
<dbReference type="InterPro" id="IPR009905">
    <property type="entry name" value="BCHF"/>
</dbReference>
<evidence type="ECO:0000313" key="2">
    <source>
        <dbReference type="EMBL" id="MBR1138861.1"/>
    </source>
</evidence>
<keyword evidence="1" id="KW-0812">Transmembrane</keyword>
<keyword evidence="1" id="KW-1133">Transmembrane helix</keyword>
<feature type="transmembrane region" description="Helical" evidence="1">
    <location>
        <begin position="86"/>
        <end position="110"/>
    </location>
</feature>
<proteinExistence type="predicted"/>
<feature type="transmembrane region" description="Helical" evidence="1">
    <location>
        <begin position="130"/>
        <end position="150"/>
    </location>
</feature>
<dbReference type="EMBL" id="JAFCLK010000024">
    <property type="protein sequence ID" value="MBR1138861.1"/>
    <property type="molecule type" value="Genomic_DNA"/>
</dbReference>
<gene>
    <name evidence="2" type="primary">bchF</name>
    <name evidence="2" type="ORF">JQ619_24140</name>
</gene>
<protein>
    <submittedName>
        <fullName evidence="2">2-vinyl bacteriochlorophyllide hydratase</fullName>
    </submittedName>
</protein>
<name>A0ABS5GC27_9BRAD</name>
<comment type="caution">
    <text evidence="2">The sequence shown here is derived from an EMBL/GenBank/DDBJ whole genome shotgun (WGS) entry which is preliminary data.</text>
</comment>
<feature type="transmembrane region" description="Helical" evidence="1">
    <location>
        <begin position="56"/>
        <end position="80"/>
    </location>
</feature>
<dbReference type="Proteomes" id="UP001314635">
    <property type="component" value="Unassembled WGS sequence"/>
</dbReference>
<evidence type="ECO:0000313" key="3">
    <source>
        <dbReference type="Proteomes" id="UP001314635"/>
    </source>
</evidence>
<organism evidence="2 3">
    <name type="scientific">Bradyrhizobium denitrificans</name>
    <dbReference type="NCBI Taxonomy" id="2734912"/>
    <lineage>
        <taxon>Bacteria</taxon>
        <taxon>Pseudomonadati</taxon>
        <taxon>Pseudomonadota</taxon>
        <taxon>Alphaproteobacteria</taxon>
        <taxon>Hyphomicrobiales</taxon>
        <taxon>Nitrobacteraceae</taxon>
        <taxon>Bradyrhizobium</taxon>
    </lineage>
</organism>
<keyword evidence="1" id="KW-0472">Membrane</keyword>
<dbReference type="NCBIfam" id="TIGR02020">
    <property type="entry name" value="BchF"/>
    <property type="match status" value="1"/>
</dbReference>
<reference evidence="3" key="1">
    <citation type="journal article" date="2021" name="ISME J.">
        <title>Evolutionary origin and ecological implication of a unique nif island in free-living Bradyrhizobium lineages.</title>
        <authorList>
            <person name="Tao J."/>
        </authorList>
    </citation>
    <scope>NUCLEOTIDE SEQUENCE [LARGE SCALE GENOMIC DNA]</scope>
    <source>
        <strain evidence="3">SZCCT0094</strain>
    </source>
</reference>
<keyword evidence="3" id="KW-1185">Reference proteome</keyword>
<accession>A0ABS5GC27</accession>
<evidence type="ECO:0000256" key="1">
    <source>
        <dbReference type="SAM" id="Phobius"/>
    </source>
</evidence>
<sequence>MSNHLYTSCDAQFTSAADPSLWSQLCFTPRSAPRAKRQPLYTAEEKRRRDATPWTLVQGVLAPLQFLVFLISLGLVARYLATGEGLWLATASVVLKTALLYTIMITGSIWERVVFGRYLFAPAFFWEDVFSMLVIALHTAYLAAIIGHIGTAQQQMLLVLAAYAAYAINATQFLLKLRAARLQEQAMAQAGAERAS</sequence>
<feature type="transmembrane region" description="Helical" evidence="1">
    <location>
        <begin position="156"/>
        <end position="175"/>
    </location>
</feature>